<protein>
    <submittedName>
        <fullName evidence="1">Uncharacterized protein</fullName>
    </submittedName>
</protein>
<evidence type="ECO:0000313" key="1">
    <source>
        <dbReference type="EMBL" id="CAG7654073.1"/>
    </source>
</evidence>
<keyword evidence="2" id="KW-1185">Reference proteome</keyword>
<reference evidence="1 2" key="1">
    <citation type="submission" date="2021-06" db="EMBL/GenBank/DDBJ databases">
        <authorList>
            <person name="Criscuolo A."/>
        </authorList>
    </citation>
    <scope>NUCLEOTIDE SEQUENCE [LARGE SCALE GENOMIC DNA]</scope>
    <source>
        <strain evidence="2">CIP 111802</strain>
    </source>
</reference>
<proteinExistence type="predicted"/>
<dbReference type="Proteomes" id="UP000730618">
    <property type="component" value="Unassembled WGS sequence"/>
</dbReference>
<comment type="caution">
    <text evidence="1">The sequence shown here is derived from an EMBL/GenBank/DDBJ whole genome shotgun (WGS) entry which is preliminary data.</text>
</comment>
<name>A0ABM8VQE5_9BACL</name>
<gene>
    <name evidence="1" type="ORF">PAECIP111802_05670</name>
</gene>
<accession>A0ABM8VQE5</accession>
<evidence type="ECO:0000313" key="2">
    <source>
        <dbReference type="Proteomes" id="UP000730618"/>
    </source>
</evidence>
<dbReference type="EMBL" id="CAJVCE010000021">
    <property type="protein sequence ID" value="CAG7654073.1"/>
    <property type="molecule type" value="Genomic_DNA"/>
</dbReference>
<organism evidence="1 2">
    <name type="scientific">Paenibacillus allorhizosphaerae</name>
    <dbReference type="NCBI Taxonomy" id="2849866"/>
    <lineage>
        <taxon>Bacteria</taxon>
        <taxon>Bacillati</taxon>
        <taxon>Bacillota</taxon>
        <taxon>Bacilli</taxon>
        <taxon>Bacillales</taxon>
        <taxon>Paenibacillaceae</taxon>
        <taxon>Paenibacillus</taxon>
    </lineage>
</organism>
<sequence length="48" mass="5699">MEYAGTLRIPCLFLFRTRVKAWNGQEGMNQKTRIPISKTYRALIPELW</sequence>